<dbReference type="PANTHER" id="PTHR43969:SF9">
    <property type="entry name" value="GLUTATHIONE S TRANSFERASE D10, ISOFORM A-RELATED"/>
    <property type="match status" value="1"/>
</dbReference>
<dbReference type="OrthoDB" id="2309723at2759"/>
<feature type="domain" description="GST C-terminal" evidence="3">
    <location>
        <begin position="1"/>
        <end position="175"/>
    </location>
</feature>
<accession>A0A7R8YTM4</accession>
<dbReference type="PROSITE" id="PS50405">
    <property type="entry name" value="GST_CTER"/>
    <property type="match status" value="1"/>
</dbReference>
<dbReference type="SUPFAM" id="SSF47616">
    <property type="entry name" value="GST C-terminal domain-like"/>
    <property type="match status" value="1"/>
</dbReference>
<dbReference type="SUPFAM" id="SSF52833">
    <property type="entry name" value="Thioredoxin-like"/>
    <property type="match status" value="1"/>
</dbReference>
<dbReference type="PANTHER" id="PTHR43969">
    <property type="entry name" value="GLUTATHIONE S TRANSFERASE D10, ISOFORM A-RELATED"/>
    <property type="match status" value="1"/>
</dbReference>
<comment type="subunit">
    <text evidence="1">Homodimer.</text>
</comment>
<dbReference type="GO" id="GO:0004364">
    <property type="term" value="F:glutathione transferase activity"/>
    <property type="evidence" value="ECO:0007669"/>
    <property type="project" value="TreeGrafter"/>
</dbReference>
<dbReference type="FunFam" id="3.40.30.10:FF:000034">
    <property type="entry name" value="glutathione S-transferase 1"/>
    <property type="match status" value="1"/>
</dbReference>
<protein>
    <submittedName>
        <fullName evidence="4">Uncharacterized protein</fullName>
    </submittedName>
</protein>
<dbReference type="GO" id="GO:0006749">
    <property type="term" value="P:glutathione metabolic process"/>
    <property type="evidence" value="ECO:0007669"/>
    <property type="project" value="TreeGrafter"/>
</dbReference>
<evidence type="ECO:0000259" key="3">
    <source>
        <dbReference type="PROSITE" id="PS50405"/>
    </source>
</evidence>
<dbReference type="Proteomes" id="UP000594454">
    <property type="component" value="Chromosome 3"/>
</dbReference>
<dbReference type="InterPro" id="IPR004045">
    <property type="entry name" value="Glutathione_S-Trfase_N"/>
</dbReference>
<dbReference type="InterPro" id="IPR036282">
    <property type="entry name" value="Glutathione-S-Trfase_C_sf"/>
</dbReference>
<dbReference type="CDD" id="cd03045">
    <property type="entry name" value="GST_N_Delta_Epsilon"/>
    <property type="match status" value="1"/>
</dbReference>
<evidence type="ECO:0000256" key="1">
    <source>
        <dbReference type="ARBA" id="ARBA00011738"/>
    </source>
</evidence>
<dbReference type="FunFam" id="1.20.1050.10:FF:000007">
    <property type="entry name" value="Glutathione S-transferase 1-1"/>
    <property type="match status" value="1"/>
</dbReference>
<keyword evidence="5" id="KW-1185">Reference proteome</keyword>
<dbReference type="AlphaFoldDB" id="A0A7R8YTM4"/>
<gene>
    <name evidence="4" type="ORF">HERILL_LOCUS7789</name>
</gene>
<dbReference type="EMBL" id="LR899011">
    <property type="protein sequence ID" value="CAD7084917.1"/>
    <property type="molecule type" value="Genomic_DNA"/>
</dbReference>
<dbReference type="Gene3D" id="1.20.1050.10">
    <property type="match status" value="1"/>
</dbReference>
<dbReference type="SFLD" id="SFLDG00358">
    <property type="entry name" value="Main_(cytGST)"/>
    <property type="match status" value="1"/>
</dbReference>
<evidence type="ECO:0000313" key="5">
    <source>
        <dbReference type="Proteomes" id="UP000594454"/>
    </source>
</evidence>
<dbReference type="InParanoid" id="A0A7R8YTM4"/>
<dbReference type="InterPro" id="IPR010987">
    <property type="entry name" value="Glutathione-S-Trfase_C-like"/>
</dbReference>
<sequence length="183" mass="20524">MDLYYSPLSAPCRSILMTAKALGLELNLKPTHLSAGDHLTPEYLKMNPQHTIPTLNDHGFILWESRPILVYLVEKYGKGSSLYPADVQPDPEKLKRLEEAFGFLNTFLESRKYAAGDSLTLADISLVVTVSTIELLKEFDINKYPKVVAWYKLCKETIPGYDINQAGVDECKTALQNLKTKAS</sequence>
<organism evidence="4 5">
    <name type="scientific">Hermetia illucens</name>
    <name type="common">Black soldier fly</name>
    <dbReference type="NCBI Taxonomy" id="343691"/>
    <lineage>
        <taxon>Eukaryota</taxon>
        <taxon>Metazoa</taxon>
        <taxon>Ecdysozoa</taxon>
        <taxon>Arthropoda</taxon>
        <taxon>Hexapoda</taxon>
        <taxon>Insecta</taxon>
        <taxon>Pterygota</taxon>
        <taxon>Neoptera</taxon>
        <taxon>Endopterygota</taxon>
        <taxon>Diptera</taxon>
        <taxon>Brachycera</taxon>
        <taxon>Stratiomyomorpha</taxon>
        <taxon>Stratiomyidae</taxon>
        <taxon>Hermetiinae</taxon>
        <taxon>Hermetia</taxon>
    </lineage>
</organism>
<dbReference type="Pfam" id="PF14497">
    <property type="entry name" value="GST_C_3"/>
    <property type="match status" value="1"/>
</dbReference>
<dbReference type="Gene3D" id="3.40.30.10">
    <property type="entry name" value="Glutaredoxin"/>
    <property type="match status" value="1"/>
</dbReference>
<name>A0A7R8YTM4_HERIL</name>
<dbReference type="InterPro" id="IPR004046">
    <property type="entry name" value="GST_C"/>
</dbReference>
<evidence type="ECO:0000259" key="2">
    <source>
        <dbReference type="PROSITE" id="PS50404"/>
    </source>
</evidence>
<reference evidence="4 5" key="1">
    <citation type="submission" date="2020-11" db="EMBL/GenBank/DDBJ databases">
        <authorList>
            <person name="Wallbank WR R."/>
            <person name="Pardo Diaz C."/>
            <person name="Kozak K."/>
            <person name="Martin S."/>
            <person name="Jiggins C."/>
            <person name="Moest M."/>
            <person name="Warren A I."/>
            <person name="Generalovic N T."/>
            <person name="Byers J.R.P. K."/>
            <person name="Montejo-Kovacevich G."/>
            <person name="Yen C E."/>
        </authorList>
    </citation>
    <scope>NUCLEOTIDE SEQUENCE [LARGE SCALE GENOMIC DNA]</scope>
</reference>
<dbReference type="PROSITE" id="PS50404">
    <property type="entry name" value="GST_NTER"/>
    <property type="match status" value="1"/>
</dbReference>
<dbReference type="Pfam" id="PF13417">
    <property type="entry name" value="GST_N_3"/>
    <property type="match status" value="1"/>
</dbReference>
<dbReference type="InterPro" id="IPR040079">
    <property type="entry name" value="Glutathione_S-Trfase"/>
</dbReference>
<dbReference type="CDD" id="cd03177">
    <property type="entry name" value="GST_C_Delta_Epsilon"/>
    <property type="match status" value="1"/>
</dbReference>
<evidence type="ECO:0000313" key="4">
    <source>
        <dbReference type="EMBL" id="CAD7084917.1"/>
    </source>
</evidence>
<dbReference type="SFLD" id="SFLDS00019">
    <property type="entry name" value="Glutathione_Transferase_(cytos"/>
    <property type="match status" value="1"/>
</dbReference>
<dbReference type="InterPro" id="IPR036249">
    <property type="entry name" value="Thioredoxin-like_sf"/>
</dbReference>
<proteinExistence type="predicted"/>
<feature type="domain" description="GST N-terminal" evidence="2">
    <location>
        <begin position="1"/>
        <end position="80"/>
    </location>
</feature>